<evidence type="ECO:0000259" key="8">
    <source>
        <dbReference type="PROSITE" id="PS51755"/>
    </source>
</evidence>
<reference evidence="10" key="1">
    <citation type="journal article" date="2019" name="Int. J. Syst. Evol. Microbiol.">
        <title>The Global Catalogue of Microorganisms (GCM) 10K type strain sequencing project: providing services to taxonomists for standard genome sequencing and annotation.</title>
        <authorList>
            <consortium name="The Broad Institute Genomics Platform"/>
            <consortium name="The Broad Institute Genome Sequencing Center for Infectious Disease"/>
            <person name="Wu L."/>
            <person name="Ma J."/>
        </authorList>
    </citation>
    <scope>NUCLEOTIDE SEQUENCE [LARGE SCALE GENOMIC DNA]</scope>
    <source>
        <strain evidence="10">JCM 18409</strain>
    </source>
</reference>
<feature type="region of interest" description="Disordered" evidence="7">
    <location>
        <begin position="253"/>
        <end position="278"/>
    </location>
</feature>
<dbReference type="Gene3D" id="1.25.40.10">
    <property type="entry name" value="Tetratricopeptide repeat domain"/>
    <property type="match status" value="1"/>
</dbReference>
<keyword evidence="10" id="KW-1185">Reference proteome</keyword>
<dbReference type="InterPro" id="IPR036388">
    <property type="entry name" value="WH-like_DNA-bd_sf"/>
</dbReference>
<sequence length="629" mass="67688">MPSCTNALVLGDPVHLRLIGPLELTGAQSGNPPSLPRGRAVLLFALLAVHRNRVVSKDTIIETLWPDHAPPTATQTVASLVSRLRKVVGTCLERAGSGYRLNTTGWQVDVDEAARLTRAAERHLHAGEPAFADVAARRALGLLGAGRAVEEFQPADWSANLDRTLQRLLRRAREAAWQAAEHLHDHRQAANLASAAAHDDPYDEPAWRALMAAQYRLGSAGAALHTFSRLRRTLRTELGTDPDPRTEALHGAILQGRPTPPPARTRPAAPADAPHQRLTGRDDELDRLQAGWRRALTGHPTTVVLRGGVGVGTSALLSALRRQVQHDGATVLAARCPGPERLLDVPVLEQAIEDFCRTARPEEITRAADGIADRLQAVMPHLDAIDGPARHGDERARPPAHGHTDAAALFLRGLSSDHPVLLAVDDAHCADARTLETLHHLSQDAAGHRMMVVLGAREDGADRIARHLPHSTQLPLEPLGLRAVAELAARHDVPQAAHRVHQLTAGRPALVLAALRAARAGAPLDDPDQLPDTLINAALDLVHHVAEPMTHLLRTAALIGPTFCFEQLLRAAGTDGWRTAQQVEQALRVGLLTADGDALTFVGELLHTALYRAVPAPLRAGLTAYVRSR</sequence>
<evidence type="ECO:0000256" key="7">
    <source>
        <dbReference type="SAM" id="MobiDB-lite"/>
    </source>
</evidence>
<dbReference type="InterPro" id="IPR027417">
    <property type="entry name" value="P-loop_NTPase"/>
</dbReference>
<dbReference type="RefSeq" id="WP_345656911.1">
    <property type="nucleotide sequence ID" value="NZ_BAABKB010000033.1"/>
</dbReference>
<dbReference type="SMART" id="SM01043">
    <property type="entry name" value="BTAD"/>
    <property type="match status" value="1"/>
</dbReference>
<keyword evidence="4 6" id="KW-0238">DNA-binding</keyword>
<dbReference type="PANTHER" id="PTHR35807">
    <property type="entry name" value="TRANSCRIPTIONAL REGULATOR REDD-RELATED"/>
    <property type="match status" value="1"/>
</dbReference>
<evidence type="ECO:0000256" key="2">
    <source>
        <dbReference type="ARBA" id="ARBA00023012"/>
    </source>
</evidence>
<dbReference type="InterPro" id="IPR001867">
    <property type="entry name" value="OmpR/PhoB-type_DNA-bd"/>
</dbReference>
<feature type="domain" description="OmpR/PhoB-type" evidence="8">
    <location>
        <begin position="5"/>
        <end position="103"/>
    </location>
</feature>
<proteinExistence type="inferred from homology"/>
<dbReference type="InterPro" id="IPR016032">
    <property type="entry name" value="Sig_transdc_resp-reg_C-effctor"/>
</dbReference>
<comment type="caution">
    <text evidence="9">The sequence shown here is derived from an EMBL/GenBank/DDBJ whole genome shotgun (WGS) entry which is preliminary data.</text>
</comment>
<evidence type="ECO:0000256" key="4">
    <source>
        <dbReference type="ARBA" id="ARBA00023125"/>
    </source>
</evidence>
<dbReference type="Pfam" id="PF03704">
    <property type="entry name" value="BTAD"/>
    <property type="match status" value="1"/>
</dbReference>
<evidence type="ECO:0000256" key="5">
    <source>
        <dbReference type="ARBA" id="ARBA00023163"/>
    </source>
</evidence>
<keyword evidence="3" id="KW-0805">Transcription regulation</keyword>
<dbReference type="Proteomes" id="UP001501759">
    <property type="component" value="Unassembled WGS sequence"/>
</dbReference>
<dbReference type="InterPro" id="IPR005158">
    <property type="entry name" value="BTAD"/>
</dbReference>
<dbReference type="Pfam" id="PF00486">
    <property type="entry name" value="Trans_reg_C"/>
    <property type="match status" value="1"/>
</dbReference>
<evidence type="ECO:0000256" key="1">
    <source>
        <dbReference type="ARBA" id="ARBA00005820"/>
    </source>
</evidence>
<keyword evidence="5" id="KW-0804">Transcription</keyword>
<feature type="DNA-binding region" description="OmpR/PhoB-type" evidence="6">
    <location>
        <begin position="5"/>
        <end position="103"/>
    </location>
</feature>
<evidence type="ECO:0000313" key="10">
    <source>
        <dbReference type="Proteomes" id="UP001501759"/>
    </source>
</evidence>
<dbReference type="SUPFAM" id="SSF46894">
    <property type="entry name" value="C-terminal effector domain of the bipartite response regulators"/>
    <property type="match status" value="1"/>
</dbReference>
<dbReference type="SUPFAM" id="SSF48452">
    <property type="entry name" value="TPR-like"/>
    <property type="match status" value="1"/>
</dbReference>
<gene>
    <name evidence="9" type="ORF">GCM10023335_71100</name>
</gene>
<dbReference type="InterPro" id="IPR011990">
    <property type="entry name" value="TPR-like_helical_dom_sf"/>
</dbReference>
<dbReference type="InterPro" id="IPR041664">
    <property type="entry name" value="AAA_16"/>
</dbReference>
<dbReference type="PROSITE" id="PS51755">
    <property type="entry name" value="OMPR_PHOB"/>
    <property type="match status" value="1"/>
</dbReference>
<accession>A0ABP9JHK6</accession>
<evidence type="ECO:0000256" key="6">
    <source>
        <dbReference type="PROSITE-ProRule" id="PRU01091"/>
    </source>
</evidence>
<dbReference type="Gene3D" id="1.10.10.10">
    <property type="entry name" value="Winged helix-like DNA-binding domain superfamily/Winged helix DNA-binding domain"/>
    <property type="match status" value="1"/>
</dbReference>
<dbReference type="PANTHER" id="PTHR35807:SF1">
    <property type="entry name" value="TRANSCRIPTIONAL REGULATOR REDD"/>
    <property type="match status" value="1"/>
</dbReference>
<dbReference type="EMBL" id="BAABKB010000033">
    <property type="protein sequence ID" value="GAA5030584.1"/>
    <property type="molecule type" value="Genomic_DNA"/>
</dbReference>
<comment type="similarity">
    <text evidence="1">Belongs to the AfsR/DnrI/RedD regulatory family.</text>
</comment>
<name>A0ABP9JHK6_9ACTN</name>
<dbReference type="Pfam" id="PF13191">
    <property type="entry name" value="AAA_16"/>
    <property type="match status" value="1"/>
</dbReference>
<protein>
    <recommendedName>
        <fullName evidence="8">OmpR/PhoB-type domain-containing protein</fullName>
    </recommendedName>
</protein>
<organism evidence="9 10">
    <name type="scientific">Streptomyces siamensis</name>
    <dbReference type="NCBI Taxonomy" id="1274986"/>
    <lineage>
        <taxon>Bacteria</taxon>
        <taxon>Bacillati</taxon>
        <taxon>Actinomycetota</taxon>
        <taxon>Actinomycetes</taxon>
        <taxon>Kitasatosporales</taxon>
        <taxon>Streptomycetaceae</taxon>
        <taxon>Streptomyces</taxon>
    </lineage>
</organism>
<keyword evidence="2" id="KW-0902">Two-component regulatory system</keyword>
<dbReference type="InterPro" id="IPR051677">
    <property type="entry name" value="AfsR-DnrI-RedD_regulator"/>
</dbReference>
<evidence type="ECO:0000256" key="3">
    <source>
        <dbReference type="ARBA" id="ARBA00023015"/>
    </source>
</evidence>
<evidence type="ECO:0000313" key="9">
    <source>
        <dbReference type="EMBL" id="GAA5030584.1"/>
    </source>
</evidence>
<dbReference type="SMART" id="SM00862">
    <property type="entry name" value="Trans_reg_C"/>
    <property type="match status" value="1"/>
</dbReference>
<dbReference type="SUPFAM" id="SSF52540">
    <property type="entry name" value="P-loop containing nucleoside triphosphate hydrolases"/>
    <property type="match status" value="1"/>
</dbReference>